<dbReference type="PANTHER" id="PTHR45138">
    <property type="entry name" value="REGULATORY COMPONENTS OF SENSORY TRANSDUCTION SYSTEM"/>
    <property type="match status" value="1"/>
</dbReference>
<name>A0A3T0D9M3_9FIRM</name>
<feature type="transmembrane region" description="Helical" evidence="1">
    <location>
        <begin position="78"/>
        <end position="96"/>
    </location>
</feature>
<protein>
    <submittedName>
        <fullName evidence="3">GGDEF domain-containing protein</fullName>
    </submittedName>
</protein>
<feature type="transmembrane region" description="Helical" evidence="1">
    <location>
        <begin position="176"/>
        <end position="192"/>
    </location>
</feature>
<keyword evidence="1" id="KW-1133">Transmembrane helix</keyword>
<feature type="domain" description="GGDEF" evidence="2">
    <location>
        <begin position="429"/>
        <end position="556"/>
    </location>
</feature>
<feature type="transmembrane region" description="Helical" evidence="1">
    <location>
        <begin position="204"/>
        <end position="222"/>
    </location>
</feature>
<feature type="transmembrane region" description="Helical" evidence="1">
    <location>
        <begin position="16"/>
        <end position="33"/>
    </location>
</feature>
<dbReference type="InterPro" id="IPR029787">
    <property type="entry name" value="Nucleotide_cyclase"/>
</dbReference>
<dbReference type="InterPro" id="IPR043128">
    <property type="entry name" value="Rev_trsase/Diguanyl_cyclase"/>
</dbReference>
<dbReference type="AlphaFoldDB" id="A0A3T0D9M3"/>
<dbReference type="GO" id="GO:0005886">
    <property type="term" value="C:plasma membrane"/>
    <property type="evidence" value="ECO:0007669"/>
    <property type="project" value="TreeGrafter"/>
</dbReference>
<keyword evidence="1" id="KW-0472">Membrane</keyword>
<feature type="transmembrane region" description="Helical" evidence="1">
    <location>
        <begin position="40"/>
        <end position="58"/>
    </location>
</feature>
<keyword evidence="4" id="KW-1185">Reference proteome</keyword>
<dbReference type="InterPro" id="IPR050469">
    <property type="entry name" value="Diguanylate_Cyclase"/>
</dbReference>
<dbReference type="GO" id="GO:0043709">
    <property type="term" value="P:cell adhesion involved in single-species biofilm formation"/>
    <property type="evidence" value="ECO:0007669"/>
    <property type="project" value="TreeGrafter"/>
</dbReference>
<evidence type="ECO:0000256" key="1">
    <source>
        <dbReference type="SAM" id="Phobius"/>
    </source>
</evidence>
<feature type="transmembrane region" description="Helical" evidence="1">
    <location>
        <begin position="145"/>
        <end position="164"/>
    </location>
</feature>
<dbReference type="GO" id="GO:1902201">
    <property type="term" value="P:negative regulation of bacterial-type flagellum-dependent cell motility"/>
    <property type="evidence" value="ECO:0007669"/>
    <property type="project" value="TreeGrafter"/>
</dbReference>
<organism evidence="3 4">
    <name type="scientific">Caldicellulosiruptor changbaiensis</name>
    <dbReference type="NCBI Taxonomy" id="1222016"/>
    <lineage>
        <taxon>Bacteria</taxon>
        <taxon>Bacillati</taxon>
        <taxon>Bacillota</taxon>
        <taxon>Bacillota incertae sedis</taxon>
        <taxon>Caldicellulosiruptorales</taxon>
        <taxon>Caldicellulosiruptoraceae</taxon>
        <taxon>Caldicellulosiruptor</taxon>
    </lineage>
</organism>
<dbReference type="PANTHER" id="PTHR45138:SF9">
    <property type="entry name" value="DIGUANYLATE CYCLASE DGCM-RELATED"/>
    <property type="match status" value="1"/>
</dbReference>
<evidence type="ECO:0000313" key="4">
    <source>
        <dbReference type="Proteomes" id="UP000282930"/>
    </source>
</evidence>
<dbReference type="GO" id="GO:0052621">
    <property type="term" value="F:diguanylate cyclase activity"/>
    <property type="evidence" value="ECO:0007669"/>
    <property type="project" value="TreeGrafter"/>
</dbReference>
<dbReference type="Gene3D" id="3.30.70.270">
    <property type="match status" value="1"/>
</dbReference>
<reference evidence="3 4" key="1">
    <citation type="submission" date="2018-12" db="EMBL/GenBank/DDBJ databases">
        <title>Genome sequence from the cellulolytic species, Caldicellulosiruptor changbaiensis.</title>
        <authorList>
            <person name="Blumer-Schuette S.E."/>
            <person name="Mendoza C."/>
        </authorList>
    </citation>
    <scope>NUCLEOTIDE SEQUENCE [LARGE SCALE GENOMIC DNA]</scope>
    <source>
        <strain evidence="3 4">CBS-Z</strain>
    </source>
</reference>
<dbReference type="SMART" id="SM00267">
    <property type="entry name" value="GGDEF"/>
    <property type="match status" value="1"/>
</dbReference>
<dbReference type="PROSITE" id="PS50887">
    <property type="entry name" value="GGDEF"/>
    <property type="match status" value="1"/>
</dbReference>
<dbReference type="Pfam" id="PF00990">
    <property type="entry name" value="GGDEF"/>
    <property type="match status" value="1"/>
</dbReference>
<dbReference type="CDD" id="cd01949">
    <property type="entry name" value="GGDEF"/>
    <property type="match status" value="1"/>
</dbReference>
<proteinExistence type="predicted"/>
<keyword evidence="1" id="KW-0812">Transmembrane</keyword>
<dbReference type="SUPFAM" id="SSF55073">
    <property type="entry name" value="Nucleotide cyclase"/>
    <property type="match status" value="1"/>
</dbReference>
<dbReference type="EMBL" id="CP034791">
    <property type="protein sequence ID" value="AZT91696.1"/>
    <property type="molecule type" value="Genomic_DNA"/>
</dbReference>
<feature type="transmembrane region" description="Helical" evidence="1">
    <location>
        <begin position="108"/>
        <end position="125"/>
    </location>
</feature>
<gene>
    <name evidence="3" type="ORF">ELD05_11090</name>
</gene>
<evidence type="ECO:0000259" key="2">
    <source>
        <dbReference type="PROSITE" id="PS50887"/>
    </source>
</evidence>
<dbReference type="NCBIfam" id="TIGR00254">
    <property type="entry name" value="GGDEF"/>
    <property type="match status" value="1"/>
</dbReference>
<dbReference type="KEGG" id="ccha:ELD05_11090"/>
<dbReference type="Proteomes" id="UP000282930">
    <property type="component" value="Chromosome"/>
</dbReference>
<dbReference type="InterPro" id="IPR000160">
    <property type="entry name" value="GGDEF_dom"/>
</dbReference>
<sequence>MSKELTEFYLYKSFEIAGLVAISGVFTISLTLGNELKNTLLYSFGKAFLSLTILKFLYVLSLDKDIIDNVRNVQGPDFLNALFKLLIIYSLLFSIVFKDKLRSLWEKWVVAINVVVAVYGIWFFGSISTGYKGSFLVSEEILTHLYTFCEILIMIGILLSVFLLFTNVNYRQSKSLNLFLILFGFGEGILIITKRNGILLTEALQNFALLYLFIAIFLSITLRQFRFLRQLSLFSSEVLKEKLDIRKSFDLLVEFVYEIYSKVFSKICFYYLQHENVFKLITTKGDDDVENIQEKVILKLNSEYFSDSKMDIDVFNIPRLKEFLQLEEDEYFSVSSVYRNAAVVPIYRQNQIVALLICYTKIKNFKLSNELIDGLLIFKNFSQALLSQIERIEKIRSLSAEDELTGLYNRRYFIKELIMESLSCDRYGGKFCLAFFDMDNLKLLNDFYGHSMGDKAIRMIARAIKDNIRKTDVPARLGGDEFAVIFKNCSKEDIENRIENIKKLIEEESEKQLPKKIRVSCGVAVYPDDTKSLDELLKIADMRMYEEKLKNKGESK</sequence>
<evidence type="ECO:0000313" key="3">
    <source>
        <dbReference type="EMBL" id="AZT91696.1"/>
    </source>
</evidence>
<accession>A0A3T0D9M3</accession>